<keyword evidence="4" id="KW-0812">Transmembrane</keyword>
<dbReference type="PANTHER" id="PTHR30483">
    <property type="entry name" value="LEUCINE-SPECIFIC-BINDING PROTEIN"/>
    <property type="match status" value="1"/>
</dbReference>
<dbReference type="SUPFAM" id="SSF53822">
    <property type="entry name" value="Periplasmic binding protein-like I"/>
    <property type="match status" value="1"/>
</dbReference>
<keyword evidence="7" id="KW-1185">Reference proteome</keyword>
<dbReference type="Proteomes" id="UP000248783">
    <property type="component" value="Unassembled WGS sequence"/>
</dbReference>
<comment type="similarity">
    <text evidence="1">Belongs to the leucine-binding protein family.</text>
</comment>
<proteinExistence type="inferred from homology"/>
<evidence type="ECO:0000256" key="4">
    <source>
        <dbReference type="SAM" id="Phobius"/>
    </source>
</evidence>
<keyword evidence="4" id="KW-1133">Transmembrane helix</keyword>
<evidence type="ECO:0000259" key="5">
    <source>
        <dbReference type="Pfam" id="PF13458"/>
    </source>
</evidence>
<dbReference type="InterPro" id="IPR028082">
    <property type="entry name" value="Peripla_BP_I"/>
</dbReference>
<reference evidence="6 7" key="1">
    <citation type="submission" date="2018-06" db="EMBL/GenBank/DDBJ databases">
        <title>Whole genome sequencing of a novel hydrocarbon degrading bacterial strain, PW21 isolated from oil contaminated produced water sample.</title>
        <authorList>
            <person name="Nagkirti P."/>
            <person name="Shaikh A."/>
            <person name="Gowdaman V."/>
            <person name="Engineer A.E."/>
            <person name="Dagar S."/>
            <person name="Dhakephalkar P.K."/>
        </authorList>
    </citation>
    <scope>NUCLEOTIDE SEQUENCE [LARGE SCALE GENOMIC DNA]</scope>
    <source>
        <strain evidence="6 7">PW21</strain>
    </source>
</reference>
<dbReference type="Gene3D" id="3.40.50.2300">
    <property type="match status" value="2"/>
</dbReference>
<organism evidence="6 7">
    <name type="scientific">Xylanimonas oleitrophica</name>
    <dbReference type="NCBI Taxonomy" id="2607479"/>
    <lineage>
        <taxon>Bacteria</taxon>
        <taxon>Bacillati</taxon>
        <taxon>Actinomycetota</taxon>
        <taxon>Actinomycetes</taxon>
        <taxon>Micrococcales</taxon>
        <taxon>Promicromonosporaceae</taxon>
        <taxon>Xylanimonas</taxon>
    </lineage>
</organism>
<sequence length="499" mass="49213">MSRRCRVHAALPARGAGRGHHPDVLLLPPRGRALTEPASATPSPGPAGSAVTESSPRPRPGPRRLVLLAAAGAVVLAALVTGVLLLVRGGSSASDAAAATVPVALTAPGAPAGTTIGVVVTLGSDESQGAGWNRAAQGAAVAAHRFGLGGTDVTLLTLDDQGTVEGGRAAVQRLVDRGASGVVLATSGDHVQGALEASAAAGVPVVMPYADGEAAGADVWSTAPDEEQVAEALADALGGAERPLLVDAGGSVPAALPTAGSLAFRPGDDVTSLGQEVARLTGAAPAAPEDQTQGEAGGATFDAVVVAGPPTQQAVVVQALQAADVTARVVLTPEATSPAFAGALQERGGAVSSELVTVGADWDDAVALRQDAAGRAMSAFLGAVRLLAEEPAATNLTEDVPFAEVAGAADSRSHDAVVALVRAVAAAESTDPGKVADALGGLRLSARDGVAGPALDLTRRAVLDGEVRPLHASAQDLGLRPAAQDGTVRTVWFPAPVAQ</sequence>
<evidence type="ECO:0000256" key="3">
    <source>
        <dbReference type="SAM" id="MobiDB-lite"/>
    </source>
</evidence>
<dbReference type="Pfam" id="PF13458">
    <property type="entry name" value="Peripla_BP_6"/>
    <property type="match status" value="1"/>
</dbReference>
<keyword evidence="4" id="KW-0472">Membrane</keyword>
<name>A0A2W5WSC3_9MICO</name>
<gene>
    <name evidence="6" type="ORF">DNL40_06305</name>
</gene>
<dbReference type="EMBL" id="QKWH01000003">
    <property type="protein sequence ID" value="PZR53732.1"/>
    <property type="molecule type" value="Genomic_DNA"/>
</dbReference>
<protein>
    <recommendedName>
        <fullName evidence="5">Leucine-binding protein domain-containing protein</fullName>
    </recommendedName>
</protein>
<keyword evidence="2" id="KW-0732">Signal</keyword>
<dbReference type="InterPro" id="IPR051010">
    <property type="entry name" value="BCAA_transport"/>
</dbReference>
<evidence type="ECO:0000256" key="2">
    <source>
        <dbReference type="ARBA" id="ARBA00022729"/>
    </source>
</evidence>
<feature type="transmembrane region" description="Helical" evidence="4">
    <location>
        <begin position="65"/>
        <end position="87"/>
    </location>
</feature>
<feature type="region of interest" description="Disordered" evidence="3">
    <location>
        <begin position="1"/>
        <end position="59"/>
    </location>
</feature>
<feature type="domain" description="Leucine-binding protein" evidence="5">
    <location>
        <begin position="115"/>
        <end position="453"/>
    </location>
</feature>
<comment type="caution">
    <text evidence="6">The sequence shown here is derived from an EMBL/GenBank/DDBJ whole genome shotgun (WGS) entry which is preliminary data.</text>
</comment>
<dbReference type="InterPro" id="IPR028081">
    <property type="entry name" value="Leu-bd"/>
</dbReference>
<evidence type="ECO:0000313" key="7">
    <source>
        <dbReference type="Proteomes" id="UP000248783"/>
    </source>
</evidence>
<dbReference type="AlphaFoldDB" id="A0A2W5WSC3"/>
<accession>A0A2W5WSC3</accession>
<evidence type="ECO:0000313" key="6">
    <source>
        <dbReference type="EMBL" id="PZR53732.1"/>
    </source>
</evidence>
<feature type="compositionally biased region" description="Low complexity" evidence="3">
    <location>
        <begin position="37"/>
        <end position="50"/>
    </location>
</feature>
<evidence type="ECO:0000256" key="1">
    <source>
        <dbReference type="ARBA" id="ARBA00010062"/>
    </source>
</evidence>